<evidence type="ECO:0000313" key="8">
    <source>
        <dbReference type="EnsemblPlants" id="MELO3C029178.2.1"/>
    </source>
</evidence>
<dbReference type="EC" id="3.6.4.-" evidence="5"/>
<feature type="region of interest" description="Disordered" evidence="6">
    <location>
        <begin position="234"/>
        <end position="273"/>
    </location>
</feature>
<keyword evidence="5" id="KW-0234">DNA repair</keyword>
<comment type="subcellular location">
    <subcellularLocation>
        <location evidence="1 5">Nucleus</location>
    </subcellularLocation>
</comment>
<keyword evidence="5" id="KW-0378">Hydrolase</keyword>
<evidence type="ECO:0000256" key="3">
    <source>
        <dbReference type="ARBA" id="ARBA00022840"/>
    </source>
</evidence>
<dbReference type="InterPro" id="IPR038718">
    <property type="entry name" value="SNF2-like_sf"/>
</dbReference>
<evidence type="ECO:0000256" key="4">
    <source>
        <dbReference type="ARBA" id="ARBA00023125"/>
    </source>
</evidence>
<dbReference type="GO" id="GO:0016887">
    <property type="term" value="F:ATP hydrolysis activity"/>
    <property type="evidence" value="ECO:0007669"/>
    <property type="project" value="TreeGrafter"/>
</dbReference>
<comment type="domain">
    <text evidence="5">The DBINO region is involved in binding to DNA.</text>
</comment>
<dbReference type="AlphaFoldDB" id="A0A9I9E5T3"/>
<dbReference type="GO" id="GO:0005524">
    <property type="term" value="F:ATP binding"/>
    <property type="evidence" value="ECO:0007669"/>
    <property type="project" value="UniProtKB-UniRule"/>
</dbReference>
<comment type="function">
    <text evidence="5">ATPase component of the INO80 complex which remodels chromatin by shifting nucleosomes and is involved in DNA repair.</text>
</comment>
<organism evidence="8">
    <name type="scientific">Cucumis melo</name>
    <name type="common">Muskmelon</name>
    <dbReference type="NCBI Taxonomy" id="3656"/>
    <lineage>
        <taxon>Eukaryota</taxon>
        <taxon>Viridiplantae</taxon>
        <taxon>Streptophyta</taxon>
        <taxon>Embryophyta</taxon>
        <taxon>Tracheophyta</taxon>
        <taxon>Spermatophyta</taxon>
        <taxon>Magnoliopsida</taxon>
        <taxon>eudicotyledons</taxon>
        <taxon>Gunneridae</taxon>
        <taxon>Pentapetalae</taxon>
        <taxon>rosids</taxon>
        <taxon>fabids</taxon>
        <taxon>Cucurbitales</taxon>
        <taxon>Cucurbitaceae</taxon>
        <taxon>Benincaseae</taxon>
        <taxon>Cucumis</taxon>
    </lineage>
</organism>
<dbReference type="GO" id="GO:0031011">
    <property type="term" value="C:Ino80 complex"/>
    <property type="evidence" value="ECO:0007669"/>
    <property type="project" value="UniProtKB-UniRule"/>
</dbReference>
<protein>
    <recommendedName>
        <fullName evidence="5">Chromatin-remodeling ATPase INO80</fullName>
        <ecNumber evidence="5">3.6.4.-</ecNumber>
    </recommendedName>
</protein>
<dbReference type="EnsemblPlants" id="MELO3C029178.2.1">
    <property type="protein sequence ID" value="MELO3C029178.2.1"/>
    <property type="gene ID" value="MELO3C029178.2"/>
</dbReference>
<comment type="subunit">
    <text evidence="5">Component of the INO80 chromatin-remodeling complex.</text>
</comment>
<dbReference type="Pfam" id="PF00176">
    <property type="entry name" value="SNF2-rel_dom"/>
    <property type="match status" value="1"/>
</dbReference>
<feature type="compositionally biased region" description="Basic and acidic residues" evidence="6">
    <location>
        <begin position="256"/>
        <end position="273"/>
    </location>
</feature>
<evidence type="ECO:0000256" key="2">
    <source>
        <dbReference type="ARBA" id="ARBA00022741"/>
    </source>
</evidence>
<feature type="compositionally biased region" description="Polar residues" evidence="6">
    <location>
        <begin position="239"/>
        <end position="255"/>
    </location>
</feature>
<evidence type="ECO:0000256" key="6">
    <source>
        <dbReference type="SAM" id="MobiDB-lite"/>
    </source>
</evidence>
<feature type="domain" description="SNF2 N-terminal" evidence="7">
    <location>
        <begin position="314"/>
        <end position="354"/>
    </location>
</feature>
<evidence type="ECO:0000259" key="7">
    <source>
        <dbReference type="Pfam" id="PF00176"/>
    </source>
</evidence>
<dbReference type="Gene3D" id="3.40.50.10810">
    <property type="entry name" value="Tandem AAA-ATPase domain"/>
    <property type="match status" value="1"/>
</dbReference>
<dbReference type="Gramene" id="MELO3C029178.2.1">
    <property type="protein sequence ID" value="MELO3C029178.2.1"/>
    <property type="gene ID" value="MELO3C029178.2"/>
</dbReference>
<comment type="catalytic activity">
    <reaction evidence="5">
        <text>ATP + H2O = ADP + phosphate + H(+)</text>
        <dbReference type="Rhea" id="RHEA:13065"/>
        <dbReference type="ChEBI" id="CHEBI:15377"/>
        <dbReference type="ChEBI" id="CHEBI:15378"/>
        <dbReference type="ChEBI" id="CHEBI:30616"/>
        <dbReference type="ChEBI" id="CHEBI:43474"/>
        <dbReference type="ChEBI" id="CHEBI:456216"/>
    </reaction>
</comment>
<keyword evidence="2" id="KW-0547">Nucleotide-binding</keyword>
<dbReference type="PANTHER" id="PTHR45685">
    <property type="entry name" value="HELICASE SRCAP-RELATED"/>
    <property type="match status" value="1"/>
</dbReference>
<dbReference type="InterPro" id="IPR027417">
    <property type="entry name" value="P-loop_NTPase"/>
</dbReference>
<evidence type="ECO:0000256" key="5">
    <source>
        <dbReference type="RuleBase" id="RU368001"/>
    </source>
</evidence>
<accession>A0A9I9E5T3</accession>
<sequence length="402" mass="46615">MLLFIYEGVLIRREFQFFNIVQKWQDICCRQSVLELTKAYVSFLDDSFMGYEIRTQDIKGAHKTTRGMRRLAEEWRRWAPEKSERPRFFDGSLLDWWVRRQSLRRCLLIRRGLLIRQSGISGFDDSLLDLEMSYIISRFLVGREQMLSKLFVSSNASYKINKVNPRELNPYFKENGTGCPEESDRLKSDIDKLPPSRVVGDGTTLWFSWPTCCLSVAASKVAPSRSHLHAIENRKRGLTSHQPSDSQNEGYSGKTSAREHLKDISSRNPEMREPKLREVKSELVVSNPRSALKIVFRPGCNESKQVGCKGISTSMNGGFHILITSYQLLVSDEKCFRHVKWQYMVLDEAQAIKVLRDRIFINKKKKNDENESKSVTCVMLPTLVDNHKQFNEWFSKGLVLIR</sequence>
<dbReference type="GO" id="GO:0006338">
    <property type="term" value="P:chromatin remodeling"/>
    <property type="evidence" value="ECO:0007669"/>
    <property type="project" value="UniProtKB-UniRule"/>
</dbReference>
<dbReference type="InterPro" id="IPR050520">
    <property type="entry name" value="INO80/SWR1_helicase"/>
</dbReference>
<dbReference type="InterPro" id="IPR000330">
    <property type="entry name" value="SNF2_N"/>
</dbReference>
<dbReference type="GO" id="GO:0003677">
    <property type="term" value="F:DNA binding"/>
    <property type="evidence" value="ECO:0007669"/>
    <property type="project" value="UniProtKB-UniRule"/>
</dbReference>
<proteinExistence type="inferred from homology"/>
<keyword evidence="5" id="KW-0227">DNA damage</keyword>
<reference evidence="8" key="1">
    <citation type="submission" date="2023-03" db="UniProtKB">
        <authorList>
            <consortium name="EnsemblPlants"/>
        </authorList>
    </citation>
    <scope>IDENTIFICATION</scope>
</reference>
<dbReference type="GO" id="GO:0042393">
    <property type="term" value="F:histone binding"/>
    <property type="evidence" value="ECO:0007669"/>
    <property type="project" value="TreeGrafter"/>
</dbReference>
<keyword evidence="3 5" id="KW-0067">ATP-binding</keyword>
<name>A0A9I9E5T3_CUCME</name>
<comment type="similarity">
    <text evidence="5">Belongs to the SNF2/RAD54 helicase family.</text>
</comment>
<evidence type="ECO:0000256" key="1">
    <source>
        <dbReference type="ARBA" id="ARBA00004123"/>
    </source>
</evidence>
<dbReference type="PANTHER" id="PTHR45685:SF2">
    <property type="entry name" value="CHROMATIN-REMODELING ATPASE INO80"/>
    <property type="match status" value="1"/>
</dbReference>
<dbReference type="SUPFAM" id="SSF52540">
    <property type="entry name" value="P-loop containing nucleoside triphosphate hydrolases"/>
    <property type="match status" value="1"/>
</dbReference>
<keyword evidence="4 5" id="KW-0238">DNA-binding</keyword>
<dbReference type="GO" id="GO:0006281">
    <property type="term" value="P:DNA repair"/>
    <property type="evidence" value="ECO:0007669"/>
    <property type="project" value="UniProtKB-UniRule"/>
</dbReference>